<evidence type="ECO:0000313" key="6">
    <source>
        <dbReference type="Proteomes" id="UP000248259"/>
    </source>
</evidence>
<dbReference type="Gene3D" id="3.40.50.720">
    <property type="entry name" value="NAD(P)-binding Rossmann-like Domain"/>
    <property type="match status" value="1"/>
</dbReference>
<comment type="caution">
    <text evidence="5">The sequence shown here is derived from an EMBL/GenBank/DDBJ whole genome shotgun (WGS) entry which is preliminary data.</text>
</comment>
<evidence type="ECO:0000313" key="5">
    <source>
        <dbReference type="EMBL" id="PZA15285.1"/>
    </source>
</evidence>
<keyword evidence="3" id="KW-0521">NADP</keyword>
<dbReference type="InterPro" id="IPR002347">
    <property type="entry name" value="SDR_fam"/>
</dbReference>
<dbReference type="Proteomes" id="UP000248259">
    <property type="component" value="Unassembled WGS sequence"/>
</dbReference>
<comment type="subcellular location">
    <subcellularLocation>
        <location evidence="1">Cytoplasm</location>
    </subcellularLocation>
</comment>
<organism evidence="5 6">
    <name type="scientific">Parazoarcus communis SWub3 = DSM 12120</name>
    <dbReference type="NCBI Taxonomy" id="1121029"/>
    <lineage>
        <taxon>Bacteria</taxon>
        <taxon>Pseudomonadati</taxon>
        <taxon>Pseudomonadota</taxon>
        <taxon>Betaproteobacteria</taxon>
        <taxon>Rhodocyclales</taxon>
        <taxon>Zoogloeaceae</taxon>
        <taxon>Parazoarcus</taxon>
    </lineage>
</organism>
<dbReference type="EMBL" id="QKOE01000015">
    <property type="protein sequence ID" value="PZA15285.1"/>
    <property type="molecule type" value="Genomic_DNA"/>
</dbReference>
<dbReference type="InterPro" id="IPR051721">
    <property type="entry name" value="Biopterin_syn/organic_redct"/>
</dbReference>
<evidence type="ECO:0000256" key="2">
    <source>
        <dbReference type="ARBA" id="ARBA00022490"/>
    </source>
</evidence>
<dbReference type="OrthoDB" id="9794387at2"/>
<dbReference type="PANTHER" id="PTHR44085">
    <property type="entry name" value="SEPIAPTERIN REDUCTASE"/>
    <property type="match status" value="1"/>
</dbReference>
<dbReference type="GO" id="GO:0005737">
    <property type="term" value="C:cytoplasm"/>
    <property type="evidence" value="ECO:0007669"/>
    <property type="project" value="UniProtKB-SubCell"/>
</dbReference>
<evidence type="ECO:0000256" key="1">
    <source>
        <dbReference type="ARBA" id="ARBA00004496"/>
    </source>
</evidence>
<dbReference type="PRINTS" id="PR00081">
    <property type="entry name" value="GDHRDH"/>
</dbReference>
<dbReference type="AlphaFoldDB" id="A0A323URS9"/>
<dbReference type="GO" id="GO:0004757">
    <property type="term" value="F:sepiapterin reductase (NADP+) activity"/>
    <property type="evidence" value="ECO:0007669"/>
    <property type="project" value="TreeGrafter"/>
</dbReference>
<keyword evidence="6" id="KW-1185">Reference proteome</keyword>
<keyword evidence="2" id="KW-0963">Cytoplasm</keyword>
<dbReference type="RefSeq" id="WP_110527293.1">
    <property type="nucleotide sequence ID" value="NZ_QKOE01000015.1"/>
</dbReference>
<dbReference type="InterPro" id="IPR036291">
    <property type="entry name" value="NAD(P)-bd_dom_sf"/>
</dbReference>
<evidence type="ECO:0000256" key="4">
    <source>
        <dbReference type="ARBA" id="ARBA00023002"/>
    </source>
</evidence>
<dbReference type="NCBIfam" id="NF005436">
    <property type="entry name" value="PRK07023.1"/>
    <property type="match status" value="1"/>
</dbReference>
<reference evidence="5 6" key="1">
    <citation type="submission" date="2018-06" db="EMBL/GenBank/DDBJ databases">
        <title>Azoarcus communis strain SWub3 genome.</title>
        <authorList>
            <person name="Zorraquino Salvo V."/>
            <person name="Toubiana D."/>
            <person name="Blumwald E."/>
        </authorList>
    </citation>
    <scope>NUCLEOTIDE SEQUENCE [LARGE SCALE GENOMIC DNA]</scope>
    <source>
        <strain evidence="5 6">SWub3</strain>
    </source>
</reference>
<dbReference type="SUPFAM" id="SSF51735">
    <property type="entry name" value="NAD(P)-binding Rossmann-fold domains"/>
    <property type="match status" value="1"/>
</dbReference>
<gene>
    <name evidence="5" type="ORF">DNK49_17180</name>
</gene>
<accession>A0A323URS9</accession>
<dbReference type="Pfam" id="PF00106">
    <property type="entry name" value="adh_short"/>
    <property type="match status" value="1"/>
</dbReference>
<dbReference type="GO" id="GO:0006729">
    <property type="term" value="P:tetrahydrobiopterin biosynthetic process"/>
    <property type="evidence" value="ECO:0007669"/>
    <property type="project" value="TreeGrafter"/>
</dbReference>
<evidence type="ECO:0000256" key="3">
    <source>
        <dbReference type="ARBA" id="ARBA00022857"/>
    </source>
</evidence>
<dbReference type="PANTHER" id="PTHR44085:SF2">
    <property type="entry name" value="SEPIAPTERIN REDUCTASE"/>
    <property type="match status" value="1"/>
</dbReference>
<protein>
    <submittedName>
        <fullName evidence="5">Short chain dehydrogenase</fullName>
    </submittedName>
</protein>
<proteinExistence type="predicted"/>
<keyword evidence="4" id="KW-0560">Oxidoreductase</keyword>
<sequence length="243" mass="25522">MHAIVTGHSRGLGAAIAQCLLARGLTVLGLSRHGNPALAERFATGLSEVSLDLSDPSSLCAALHTTPLKTFLAADGPALLINNAGMLQPVARLGTQDAAAIVRAGQLNFIAPLLLANAFAATGRLERERRIVHVSSGAARSAYAGWSIYGAGKAGLDHHARAVAAEQHPWLRICSLAPGVIDTDMQAEVRASDPADFPQRARFDALKRDALLTPAAIAAERLVDYLLSDAFGRETVADLRQLA</sequence>
<name>A0A323URS9_9RHOO</name>